<dbReference type="SUPFAM" id="SSF55811">
    <property type="entry name" value="Nudix"/>
    <property type="match status" value="1"/>
</dbReference>
<evidence type="ECO:0000256" key="1">
    <source>
        <dbReference type="ARBA" id="ARBA00001946"/>
    </source>
</evidence>
<dbReference type="InterPro" id="IPR015797">
    <property type="entry name" value="NUDIX_hydrolase-like_dom_sf"/>
</dbReference>
<evidence type="ECO:0000259" key="7">
    <source>
        <dbReference type="PROSITE" id="PS51462"/>
    </source>
</evidence>
<proteinExistence type="predicted"/>
<keyword evidence="6" id="KW-0520">NAD</keyword>
<keyword evidence="4 8" id="KW-0378">Hydrolase</keyword>
<dbReference type="Pfam" id="PF09297">
    <property type="entry name" value="Zn_ribbon_NUD"/>
    <property type="match status" value="1"/>
</dbReference>
<dbReference type="GO" id="GO:0046872">
    <property type="term" value="F:metal ion binding"/>
    <property type="evidence" value="ECO:0007669"/>
    <property type="project" value="UniProtKB-KW"/>
</dbReference>
<keyword evidence="3" id="KW-0479">Metal-binding</keyword>
<dbReference type="Gene3D" id="3.90.79.20">
    <property type="match status" value="1"/>
</dbReference>
<dbReference type="Pfam" id="PF00293">
    <property type="entry name" value="NUDIX"/>
    <property type="match status" value="1"/>
</dbReference>
<evidence type="ECO:0000313" key="9">
    <source>
        <dbReference type="Proteomes" id="UP000823900"/>
    </source>
</evidence>
<dbReference type="GO" id="GO:0016787">
    <property type="term" value="F:hydrolase activity"/>
    <property type="evidence" value="ECO:0007669"/>
    <property type="project" value="UniProtKB-KW"/>
</dbReference>
<dbReference type="CDD" id="cd03429">
    <property type="entry name" value="NUDIX_NADH_pyrophosphatase_Nudt13"/>
    <property type="match status" value="1"/>
</dbReference>
<dbReference type="PROSITE" id="PS51462">
    <property type="entry name" value="NUDIX"/>
    <property type="match status" value="1"/>
</dbReference>
<evidence type="ECO:0000313" key="8">
    <source>
        <dbReference type="EMBL" id="HJA70127.1"/>
    </source>
</evidence>
<protein>
    <recommendedName>
        <fullName evidence="2">NAD(+) diphosphatase</fullName>
        <ecNumber evidence="2">3.6.1.22</ecNumber>
    </recommendedName>
</protein>
<evidence type="ECO:0000256" key="2">
    <source>
        <dbReference type="ARBA" id="ARBA00012381"/>
    </source>
</evidence>
<dbReference type="Gene3D" id="3.90.79.10">
    <property type="entry name" value="Nucleoside Triphosphate Pyrophosphohydrolase"/>
    <property type="match status" value="1"/>
</dbReference>
<dbReference type="PANTHER" id="PTHR11383">
    <property type="entry name" value="NUCLEOSIDE DIPHOSPHATE-LINKED MOIETY X MOTIF 13"/>
    <property type="match status" value="1"/>
</dbReference>
<comment type="cofactor">
    <cofactor evidence="1">
        <name>Mg(2+)</name>
        <dbReference type="ChEBI" id="CHEBI:18420"/>
    </cofactor>
</comment>
<evidence type="ECO:0000256" key="6">
    <source>
        <dbReference type="ARBA" id="ARBA00023027"/>
    </source>
</evidence>
<dbReference type="NCBIfam" id="NF001299">
    <property type="entry name" value="PRK00241.1"/>
    <property type="match status" value="1"/>
</dbReference>
<reference evidence="8" key="1">
    <citation type="journal article" date="2021" name="PeerJ">
        <title>Extensive microbial diversity within the chicken gut microbiome revealed by metagenomics and culture.</title>
        <authorList>
            <person name="Gilroy R."/>
            <person name="Ravi A."/>
            <person name="Getino M."/>
            <person name="Pursley I."/>
            <person name="Horton D.L."/>
            <person name="Alikhan N.F."/>
            <person name="Baker D."/>
            <person name="Gharbi K."/>
            <person name="Hall N."/>
            <person name="Watson M."/>
            <person name="Adriaenssens E.M."/>
            <person name="Foster-Nyarko E."/>
            <person name="Jarju S."/>
            <person name="Secka A."/>
            <person name="Antonio M."/>
            <person name="Oren A."/>
            <person name="Chaudhuri R.R."/>
            <person name="La Ragione R."/>
            <person name="Hildebrand F."/>
            <person name="Pallen M.J."/>
        </authorList>
    </citation>
    <scope>NUCLEOTIDE SEQUENCE</scope>
    <source>
        <strain evidence="8">CHK178-16964</strain>
    </source>
</reference>
<dbReference type="InterPro" id="IPR020084">
    <property type="entry name" value="NUDIX_hydrolase_CS"/>
</dbReference>
<accession>A0A9D2HFZ1</accession>
<reference evidence="8" key="2">
    <citation type="submission" date="2021-04" db="EMBL/GenBank/DDBJ databases">
        <authorList>
            <person name="Gilroy R."/>
        </authorList>
    </citation>
    <scope>NUCLEOTIDE SEQUENCE</scope>
    <source>
        <strain evidence="8">CHK178-16964</strain>
    </source>
</reference>
<organism evidence="8 9">
    <name type="scientific">Candidatus Lachnoclostridium stercoravium</name>
    <dbReference type="NCBI Taxonomy" id="2838633"/>
    <lineage>
        <taxon>Bacteria</taxon>
        <taxon>Bacillati</taxon>
        <taxon>Bacillota</taxon>
        <taxon>Clostridia</taxon>
        <taxon>Lachnospirales</taxon>
        <taxon>Lachnospiraceae</taxon>
    </lineage>
</organism>
<feature type="domain" description="Nudix hydrolase" evidence="7">
    <location>
        <begin position="148"/>
        <end position="274"/>
    </location>
</feature>
<dbReference type="InterPro" id="IPR049734">
    <property type="entry name" value="NudC-like_C"/>
</dbReference>
<comment type="caution">
    <text evidence="8">The sequence shown here is derived from an EMBL/GenBank/DDBJ whole genome shotgun (WGS) entry which is preliminary data.</text>
</comment>
<dbReference type="EMBL" id="DWZA01000006">
    <property type="protein sequence ID" value="HJA70127.1"/>
    <property type="molecule type" value="Genomic_DNA"/>
</dbReference>
<gene>
    <name evidence="8" type="primary">nudC</name>
    <name evidence="8" type="ORF">IAA07_00930</name>
</gene>
<dbReference type="EC" id="3.6.1.22" evidence="2"/>
<dbReference type="PANTHER" id="PTHR11383:SF3">
    <property type="entry name" value="NAD(P)H PYROPHOSPHATASE NUDT13, MITOCHONDRIAL"/>
    <property type="match status" value="1"/>
</dbReference>
<dbReference type="InterPro" id="IPR000086">
    <property type="entry name" value="NUDIX_hydrolase_dom"/>
</dbReference>
<sequence length="278" mass="31890">MIQDIEPHIYHNEYTPVPPSADSFLMICRGRNILLKEENGAITFPCLREAEPAIQDMDGVTYLFTIDGDRFYLPPEGSYAFPEGYREEPVSFLRTAAPRHMAFAAVTAIQLAAWYRSRRFCGRCGKPLRKHEKERMMYCDACHMMEYPKISPAVIVAVTDGDRILLTRYANRPITRYSLIAGFAEIGETIEQTIQREVMEEVGLKVKNIRYYKSQPWSFTDTLLFGFYCDLDGSGQVKLDTDELAVAEWFERKDVPGVDGDVSLTQEMMCRFRDGLNI</sequence>
<dbReference type="InterPro" id="IPR015376">
    <property type="entry name" value="Znr_NADH_PPase"/>
</dbReference>
<name>A0A9D2HFZ1_9FIRM</name>
<dbReference type="PROSITE" id="PS00893">
    <property type="entry name" value="NUDIX_BOX"/>
    <property type="match status" value="1"/>
</dbReference>
<evidence type="ECO:0000256" key="4">
    <source>
        <dbReference type="ARBA" id="ARBA00022801"/>
    </source>
</evidence>
<evidence type="ECO:0000256" key="3">
    <source>
        <dbReference type="ARBA" id="ARBA00022723"/>
    </source>
</evidence>
<evidence type="ECO:0000256" key="5">
    <source>
        <dbReference type="ARBA" id="ARBA00022842"/>
    </source>
</evidence>
<dbReference type="AlphaFoldDB" id="A0A9D2HFZ1"/>
<keyword evidence="5" id="KW-0460">Magnesium</keyword>
<dbReference type="Proteomes" id="UP000823900">
    <property type="component" value="Unassembled WGS sequence"/>
</dbReference>